<keyword evidence="2" id="KW-1185">Reference proteome</keyword>
<dbReference type="Proteomes" id="UP000032304">
    <property type="component" value="Chromosome 12"/>
</dbReference>
<dbReference type="Gramene" id="KJB77643">
    <property type="protein sequence ID" value="KJB77643"/>
    <property type="gene ID" value="B456_012G148300"/>
</dbReference>
<evidence type="ECO:0000313" key="1">
    <source>
        <dbReference type="EMBL" id="KJB77643.1"/>
    </source>
</evidence>
<evidence type="ECO:0000313" key="2">
    <source>
        <dbReference type="Proteomes" id="UP000032304"/>
    </source>
</evidence>
<reference evidence="1 2" key="1">
    <citation type="journal article" date="2012" name="Nature">
        <title>Repeated polyploidization of Gossypium genomes and the evolution of spinnable cotton fibres.</title>
        <authorList>
            <person name="Paterson A.H."/>
            <person name="Wendel J.F."/>
            <person name="Gundlach H."/>
            <person name="Guo H."/>
            <person name="Jenkins J."/>
            <person name="Jin D."/>
            <person name="Llewellyn D."/>
            <person name="Showmaker K.C."/>
            <person name="Shu S."/>
            <person name="Udall J."/>
            <person name="Yoo M.J."/>
            <person name="Byers R."/>
            <person name="Chen W."/>
            <person name="Doron-Faigenboim A."/>
            <person name="Duke M.V."/>
            <person name="Gong L."/>
            <person name="Grimwood J."/>
            <person name="Grover C."/>
            <person name="Grupp K."/>
            <person name="Hu G."/>
            <person name="Lee T.H."/>
            <person name="Li J."/>
            <person name="Lin L."/>
            <person name="Liu T."/>
            <person name="Marler B.S."/>
            <person name="Page J.T."/>
            <person name="Roberts A.W."/>
            <person name="Romanel E."/>
            <person name="Sanders W.S."/>
            <person name="Szadkowski E."/>
            <person name="Tan X."/>
            <person name="Tang H."/>
            <person name="Xu C."/>
            <person name="Wang J."/>
            <person name="Wang Z."/>
            <person name="Zhang D."/>
            <person name="Zhang L."/>
            <person name="Ashrafi H."/>
            <person name="Bedon F."/>
            <person name="Bowers J.E."/>
            <person name="Brubaker C.L."/>
            <person name="Chee P.W."/>
            <person name="Das S."/>
            <person name="Gingle A.R."/>
            <person name="Haigler C.H."/>
            <person name="Harker D."/>
            <person name="Hoffmann L.V."/>
            <person name="Hovav R."/>
            <person name="Jones D.C."/>
            <person name="Lemke C."/>
            <person name="Mansoor S."/>
            <person name="ur Rahman M."/>
            <person name="Rainville L.N."/>
            <person name="Rambani A."/>
            <person name="Reddy U.K."/>
            <person name="Rong J.K."/>
            <person name="Saranga Y."/>
            <person name="Scheffler B.E."/>
            <person name="Scheffler J.A."/>
            <person name="Stelly D.M."/>
            <person name="Triplett B.A."/>
            <person name="Van Deynze A."/>
            <person name="Vaslin M.F."/>
            <person name="Waghmare V.N."/>
            <person name="Walford S.A."/>
            <person name="Wright R.J."/>
            <person name="Zaki E.A."/>
            <person name="Zhang T."/>
            <person name="Dennis E.S."/>
            <person name="Mayer K.F."/>
            <person name="Peterson D.G."/>
            <person name="Rokhsar D.S."/>
            <person name="Wang X."/>
            <person name="Schmutz J."/>
        </authorList>
    </citation>
    <scope>NUCLEOTIDE SEQUENCE [LARGE SCALE GENOMIC DNA]</scope>
</reference>
<proteinExistence type="predicted"/>
<protein>
    <recommendedName>
        <fullName evidence="3">TF-B3 domain-containing protein</fullName>
    </recommendedName>
</protein>
<dbReference type="EMBL" id="CM001751">
    <property type="protein sequence ID" value="KJB77643.1"/>
    <property type="molecule type" value="Genomic_DNA"/>
</dbReference>
<name>A0A0D2TPY8_GOSRA</name>
<sequence length="94" mass="11225">MELIDEVTLVAKHVHRWRLRDRSHTLPAGRIVLTVIDDEIQWWQFKCRSKGDMHYITGTEWSCFVRPRIGARLTLYAQEACENFHRMKVIMGRN</sequence>
<organism evidence="1 2">
    <name type="scientific">Gossypium raimondii</name>
    <name type="common">Peruvian cotton</name>
    <name type="synonym">Gossypium klotzschianum subsp. raimondii</name>
    <dbReference type="NCBI Taxonomy" id="29730"/>
    <lineage>
        <taxon>Eukaryota</taxon>
        <taxon>Viridiplantae</taxon>
        <taxon>Streptophyta</taxon>
        <taxon>Embryophyta</taxon>
        <taxon>Tracheophyta</taxon>
        <taxon>Spermatophyta</taxon>
        <taxon>Magnoliopsida</taxon>
        <taxon>eudicotyledons</taxon>
        <taxon>Gunneridae</taxon>
        <taxon>Pentapetalae</taxon>
        <taxon>rosids</taxon>
        <taxon>malvids</taxon>
        <taxon>Malvales</taxon>
        <taxon>Malvaceae</taxon>
        <taxon>Malvoideae</taxon>
        <taxon>Gossypium</taxon>
    </lineage>
</organism>
<dbReference type="AlphaFoldDB" id="A0A0D2TPY8"/>
<evidence type="ECO:0008006" key="3">
    <source>
        <dbReference type="Google" id="ProtNLM"/>
    </source>
</evidence>
<gene>
    <name evidence="1" type="ORF">B456_012G148300</name>
</gene>
<accession>A0A0D2TPY8</accession>